<dbReference type="Gene3D" id="3.40.50.1820">
    <property type="entry name" value="alpha/beta hydrolase"/>
    <property type="match status" value="1"/>
</dbReference>
<dbReference type="InterPro" id="IPR029058">
    <property type="entry name" value="AB_hydrolase_fold"/>
</dbReference>
<name>A0A4U5X2F5_STRGB</name>
<protein>
    <submittedName>
        <fullName evidence="2">Alpha/beta hydrolase</fullName>
    </submittedName>
</protein>
<dbReference type="SUPFAM" id="SSF53474">
    <property type="entry name" value="alpha/beta-Hydrolases"/>
    <property type="match status" value="1"/>
</dbReference>
<feature type="domain" description="AB hydrolase-1" evidence="1">
    <location>
        <begin position="53"/>
        <end position="261"/>
    </location>
</feature>
<dbReference type="Proteomes" id="UP000308632">
    <property type="component" value="Unassembled WGS sequence"/>
</dbReference>
<proteinExistence type="predicted"/>
<keyword evidence="2" id="KW-0378">Hydrolase</keyword>
<comment type="caution">
    <text evidence="2">The sequence shown here is derived from an EMBL/GenBank/DDBJ whole genome shotgun (WGS) entry which is preliminary data.</text>
</comment>
<dbReference type="AlphaFoldDB" id="A0A4U5X2F5"/>
<evidence type="ECO:0000259" key="1">
    <source>
        <dbReference type="Pfam" id="PF12697"/>
    </source>
</evidence>
<gene>
    <name evidence="2" type="ORF">E4U92_13105</name>
</gene>
<accession>A0A4U5X2F5</accession>
<dbReference type="GO" id="GO:0016787">
    <property type="term" value="F:hydrolase activity"/>
    <property type="evidence" value="ECO:0007669"/>
    <property type="project" value="UniProtKB-KW"/>
</dbReference>
<dbReference type="InterPro" id="IPR000073">
    <property type="entry name" value="AB_hydrolase_1"/>
</dbReference>
<sequence length="271" mass="27957">MPPPQPPVGGYSSIMPITTQHGHALLHVTHDRVGASAVRSMGTADLRTGSVPVVLVPGLGAPGYLLRTLERCARSGPARLLDVPGYRDPAGPVCGETLGALADTVARWLADVPGGPVVLAGHSTGAQVALHAAARSPGRVRALVLMAPTFPPPLRRTAPLSVAAFRTAVQESPGVVPAVLPSYLAAGPRRLLTCARSAQADAPEAVLPHVTCPVTVLGAEDDALSPPGWVRHLAGRAARGRAVVVRGAHAFPHRHPDVTAEVLNGARRTSF</sequence>
<evidence type="ECO:0000313" key="3">
    <source>
        <dbReference type="Proteomes" id="UP000308632"/>
    </source>
</evidence>
<dbReference type="EMBL" id="SZPR01000012">
    <property type="protein sequence ID" value="TKT08582.1"/>
    <property type="molecule type" value="Genomic_DNA"/>
</dbReference>
<evidence type="ECO:0000313" key="2">
    <source>
        <dbReference type="EMBL" id="TKT08582.1"/>
    </source>
</evidence>
<reference evidence="2 3" key="1">
    <citation type="submission" date="2019-04" db="EMBL/GenBank/DDBJ databases">
        <title>Streptomyces lasaliensis sp.nov., an Actinomycete isolated from soil which produces the polyether antibiotic lasalocid.</title>
        <authorList>
            <person name="Erwin G."/>
            <person name="Haber C."/>
        </authorList>
    </citation>
    <scope>NUCLEOTIDE SEQUENCE [LARGE SCALE GENOMIC DNA]</scope>
    <source>
        <strain evidence="2 3">DSM 40089</strain>
    </source>
</reference>
<dbReference type="Pfam" id="PF12697">
    <property type="entry name" value="Abhydrolase_6"/>
    <property type="match status" value="1"/>
</dbReference>
<organism evidence="2 3">
    <name type="scientific">Streptomyces galbus</name>
    <dbReference type="NCBI Taxonomy" id="33898"/>
    <lineage>
        <taxon>Bacteria</taxon>
        <taxon>Bacillati</taxon>
        <taxon>Actinomycetota</taxon>
        <taxon>Actinomycetes</taxon>
        <taxon>Kitasatosporales</taxon>
        <taxon>Streptomycetaceae</taxon>
        <taxon>Streptomyces</taxon>
    </lineage>
</organism>
<dbReference type="PANTHER" id="PTHR43689">
    <property type="entry name" value="HYDROLASE"/>
    <property type="match status" value="1"/>
</dbReference>
<dbReference type="PANTHER" id="PTHR43689:SF8">
    <property type="entry name" value="ALPHA_BETA-HYDROLASES SUPERFAMILY PROTEIN"/>
    <property type="match status" value="1"/>
</dbReference>